<protein>
    <submittedName>
        <fullName evidence="1">Uncharacterized protein</fullName>
    </submittedName>
</protein>
<name>W8B3W1_CERCA</name>
<sequence>MCAVSTYKCAYICLFVCIQIAGFEMKSVKIFRHEENLHNFVVLYLRRPIVGASAVLGADANSDADADNRNRDVKALQSLLADACNKFVIFEQTPKKITITATTTATKKKIQQ</sequence>
<proteinExistence type="evidence at transcript level"/>
<accession>W8B3W1</accession>
<dbReference type="EMBL" id="GAMC01014802">
    <property type="protein sequence ID" value="JAB91753.1"/>
    <property type="molecule type" value="mRNA"/>
</dbReference>
<reference evidence="1" key="2">
    <citation type="journal article" date="2014" name="BMC Genomics">
        <title>A genomic perspective to assessing quality of mass-reared SIT flies used in Mediterranean fruit fly (Ceratitis capitata) eradication in California.</title>
        <authorList>
            <person name="Calla B."/>
            <person name="Hall B."/>
            <person name="Hou S."/>
            <person name="Geib S.M."/>
        </authorList>
    </citation>
    <scope>NUCLEOTIDE SEQUENCE</scope>
</reference>
<reference evidence="1" key="1">
    <citation type="submission" date="2013-07" db="EMBL/GenBank/DDBJ databases">
        <authorList>
            <person name="Geib S."/>
        </authorList>
    </citation>
    <scope>NUCLEOTIDE SEQUENCE</scope>
</reference>
<dbReference type="AlphaFoldDB" id="W8B3W1"/>
<evidence type="ECO:0000313" key="1">
    <source>
        <dbReference type="EMBL" id="JAB91753.1"/>
    </source>
</evidence>
<organism evidence="1">
    <name type="scientific">Ceratitis capitata</name>
    <name type="common">Mediterranean fruit fly</name>
    <name type="synonym">Tephritis capitata</name>
    <dbReference type="NCBI Taxonomy" id="7213"/>
    <lineage>
        <taxon>Eukaryota</taxon>
        <taxon>Metazoa</taxon>
        <taxon>Ecdysozoa</taxon>
        <taxon>Arthropoda</taxon>
        <taxon>Hexapoda</taxon>
        <taxon>Insecta</taxon>
        <taxon>Pterygota</taxon>
        <taxon>Neoptera</taxon>
        <taxon>Endopterygota</taxon>
        <taxon>Diptera</taxon>
        <taxon>Brachycera</taxon>
        <taxon>Muscomorpha</taxon>
        <taxon>Tephritoidea</taxon>
        <taxon>Tephritidae</taxon>
        <taxon>Ceratitis</taxon>
        <taxon>Ceratitis</taxon>
    </lineage>
</organism>